<feature type="region of interest" description="Disordered" evidence="1">
    <location>
        <begin position="1"/>
        <end position="31"/>
    </location>
</feature>
<evidence type="ECO:0000256" key="1">
    <source>
        <dbReference type="SAM" id="MobiDB-lite"/>
    </source>
</evidence>
<dbReference type="AlphaFoldDB" id="A0A843W9I6"/>
<dbReference type="EMBL" id="NMUH01002401">
    <property type="protein sequence ID" value="MQL99739.1"/>
    <property type="molecule type" value="Genomic_DNA"/>
</dbReference>
<name>A0A843W9I6_COLES</name>
<comment type="caution">
    <text evidence="2">The sequence shown here is derived from an EMBL/GenBank/DDBJ whole genome shotgun (WGS) entry which is preliminary data.</text>
</comment>
<proteinExistence type="predicted"/>
<protein>
    <submittedName>
        <fullName evidence="2">Uncharacterized protein</fullName>
    </submittedName>
</protein>
<sequence length="66" mass="7419">MRQGLAQNAIDLSDQTARTRRQPLVRSERNGRCCRNSPENVAYRAIAFSGMVVDLETVLAVHLEHP</sequence>
<evidence type="ECO:0000313" key="3">
    <source>
        <dbReference type="Proteomes" id="UP000652761"/>
    </source>
</evidence>
<evidence type="ECO:0000313" key="2">
    <source>
        <dbReference type="EMBL" id="MQL99739.1"/>
    </source>
</evidence>
<gene>
    <name evidence="2" type="ORF">Taro_032460</name>
</gene>
<dbReference type="Proteomes" id="UP000652761">
    <property type="component" value="Unassembled WGS sequence"/>
</dbReference>
<reference evidence="2" key="1">
    <citation type="submission" date="2017-07" db="EMBL/GenBank/DDBJ databases">
        <title>Taro Niue Genome Assembly and Annotation.</title>
        <authorList>
            <person name="Atibalentja N."/>
            <person name="Keating K."/>
            <person name="Fields C.J."/>
        </authorList>
    </citation>
    <scope>NUCLEOTIDE SEQUENCE</scope>
    <source>
        <strain evidence="2">Niue_2</strain>
        <tissue evidence="2">Leaf</tissue>
    </source>
</reference>
<organism evidence="2 3">
    <name type="scientific">Colocasia esculenta</name>
    <name type="common">Wild taro</name>
    <name type="synonym">Arum esculentum</name>
    <dbReference type="NCBI Taxonomy" id="4460"/>
    <lineage>
        <taxon>Eukaryota</taxon>
        <taxon>Viridiplantae</taxon>
        <taxon>Streptophyta</taxon>
        <taxon>Embryophyta</taxon>
        <taxon>Tracheophyta</taxon>
        <taxon>Spermatophyta</taxon>
        <taxon>Magnoliopsida</taxon>
        <taxon>Liliopsida</taxon>
        <taxon>Araceae</taxon>
        <taxon>Aroideae</taxon>
        <taxon>Colocasieae</taxon>
        <taxon>Colocasia</taxon>
    </lineage>
</organism>
<keyword evidence="3" id="KW-1185">Reference proteome</keyword>
<accession>A0A843W9I6</accession>